<dbReference type="Pfam" id="PF10524">
    <property type="entry name" value="NfI_DNAbd_pre-N"/>
    <property type="match status" value="1"/>
</dbReference>
<dbReference type="GO" id="GO:0051239">
    <property type="term" value="P:regulation of multicellular organismal process"/>
    <property type="evidence" value="ECO:0007669"/>
    <property type="project" value="UniProtKB-ARBA"/>
</dbReference>
<evidence type="ECO:0000313" key="9">
    <source>
        <dbReference type="Proteomes" id="UP000038045"/>
    </source>
</evidence>
<accession>A0A0N4Z589</accession>
<dbReference type="GO" id="GO:0000978">
    <property type="term" value="F:RNA polymerase II cis-regulatory region sequence-specific DNA binding"/>
    <property type="evidence" value="ECO:0007669"/>
    <property type="project" value="TreeGrafter"/>
</dbReference>
<dbReference type="GO" id="GO:0000981">
    <property type="term" value="F:DNA-binding transcription factor activity, RNA polymerase II-specific"/>
    <property type="evidence" value="ECO:0007669"/>
    <property type="project" value="TreeGrafter"/>
</dbReference>
<dbReference type="InterPro" id="IPR020604">
    <property type="entry name" value="CTF/NFI_DNA-bd-dom"/>
</dbReference>
<dbReference type="InterPro" id="IPR003619">
    <property type="entry name" value="MAD_homology1_Dwarfin-type"/>
</dbReference>
<sequence length="492" mass="56542">MNYHDSNSRESSSTSGNDFCSIDNKVAVMGNDNLKNDYHPFVHKLLPFVKDFSYVWFHLQAYKRKLIKCKGPKPSINDLIKQKVEIMSTSRKDKELWAVQLLTKLRRDIKPDYRDKFLESIANNNYSCVISNPDLKGKMRRIDCLRKADKVWRLDIVMVILFKGIPLESTDSERIQRSNSCEDPELCVNPYHMTIVSRELDLYLAMRHIKCNTNNDVIDKYIEEPPYLDSIPANCEIISGGAFSLKEYQEVTTISINSPENENLKKVIEHPSSSLVKPHPLESNNNSDISYVSIAPRQETLFSASKNTPRPPPSAIAAVAKVSKNLPVVITRNGNPTLIMNPSDKINQQPPKRSYQSMVNESLSPNQQQYKKTCNNNTISTINHLTQSYTPMTLRSSRKIYRDNNNYNHPTSINLSAFNQQQQPTYTICKNPRISPVITFQMPSNNVIPLHQQSTSRRIYNIRRGNNNHYENIILPNIKNHDSHVPHINETW</sequence>
<dbReference type="WBParaSite" id="PTRK_0000219100.1">
    <property type="protein sequence ID" value="PTRK_0000219100.1"/>
    <property type="gene ID" value="PTRK_0000219100"/>
</dbReference>
<name>A0A0N4Z589_PARTI</name>
<evidence type="ECO:0000313" key="10">
    <source>
        <dbReference type="WBParaSite" id="PTRK_0000219100.1"/>
    </source>
</evidence>
<proteinExistence type="predicted"/>
<dbReference type="GO" id="GO:0005634">
    <property type="term" value="C:nucleus"/>
    <property type="evidence" value="ECO:0007669"/>
    <property type="project" value="UniProtKB-SubCell"/>
</dbReference>
<keyword evidence="2" id="KW-0235">DNA replication</keyword>
<evidence type="ECO:0000256" key="6">
    <source>
        <dbReference type="ARBA" id="ARBA00023163"/>
    </source>
</evidence>
<dbReference type="InterPro" id="IPR019548">
    <property type="entry name" value="CTF/NFI_DNA-bd_N"/>
</dbReference>
<dbReference type="Pfam" id="PF03165">
    <property type="entry name" value="MH1"/>
    <property type="match status" value="1"/>
</dbReference>
<protein>
    <submittedName>
        <fullName evidence="10">CTF/NF-I domain-containing protein</fullName>
    </submittedName>
</protein>
<organism evidence="9 10">
    <name type="scientific">Parastrongyloides trichosuri</name>
    <name type="common">Possum-specific nematode worm</name>
    <dbReference type="NCBI Taxonomy" id="131310"/>
    <lineage>
        <taxon>Eukaryota</taxon>
        <taxon>Metazoa</taxon>
        <taxon>Ecdysozoa</taxon>
        <taxon>Nematoda</taxon>
        <taxon>Chromadorea</taxon>
        <taxon>Rhabditida</taxon>
        <taxon>Tylenchina</taxon>
        <taxon>Panagrolaimomorpha</taxon>
        <taxon>Strongyloidoidea</taxon>
        <taxon>Strongyloididae</taxon>
        <taxon>Parastrongyloides</taxon>
    </lineage>
</organism>
<dbReference type="STRING" id="131310.A0A0N4Z589"/>
<dbReference type="InterPro" id="IPR000647">
    <property type="entry name" value="CTF/NFI"/>
</dbReference>
<evidence type="ECO:0000256" key="1">
    <source>
        <dbReference type="ARBA" id="ARBA00004123"/>
    </source>
</evidence>
<keyword evidence="4" id="KW-0238">DNA-binding</keyword>
<evidence type="ECO:0000256" key="5">
    <source>
        <dbReference type="ARBA" id="ARBA00023159"/>
    </source>
</evidence>
<dbReference type="GO" id="GO:0006260">
    <property type="term" value="P:DNA replication"/>
    <property type="evidence" value="ECO:0007669"/>
    <property type="project" value="UniProtKB-KW"/>
</dbReference>
<evidence type="ECO:0000256" key="2">
    <source>
        <dbReference type="ARBA" id="ARBA00022705"/>
    </source>
</evidence>
<keyword evidence="6" id="KW-0804">Transcription</keyword>
<dbReference type="PANTHER" id="PTHR11492">
    <property type="entry name" value="NUCLEAR FACTOR I"/>
    <property type="match status" value="1"/>
</dbReference>
<dbReference type="PROSITE" id="PS51080">
    <property type="entry name" value="CTF_NFI_2"/>
    <property type="match status" value="1"/>
</dbReference>
<dbReference type="AlphaFoldDB" id="A0A0N4Z589"/>
<dbReference type="PANTHER" id="PTHR11492:SF8">
    <property type="entry name" value="NUCLEAR FACTOR I, ISOFORM B"/>
    <property type="match status" value="1"/>
</dbReference>
<reference evidence="10" key="1">
    <citation type="submission" date="2017-02" db="UniProtKB">
        <authorList>
            <consortium name="WormBaseParasite"/>
        </authorList>
    </citation>
    <scope>IDENTIFICATION</scope>
</reference>
<dbReference type="Proteomes" id="UP000038045">
    <property type="component" value="Unplaced"/>
</dbReference>
<evidence type="ECO:0000256" key="7">
    <source>
        <dbReference type="ARBA" id="ARBA00023242"/>
    </source>
</evidence>
<feature type="domain" description="CTF/NF-I" evidence="8">
    <location>
        <begin position="27"/>
        <end position="219"/>
    </location>
</feature>
<evidence type="ECO:0000259" key="8">
    <source>
        <dbReference type="PROSITE" id="PS51080"/>
    </source>
</evidence>
<evidence type="ECO:0000256" key="4">
    <source>
        <dbReference type="ARBA" id="ARBA00023125"/>
    </source>
</evidence>
<evidence type="ECO:0000256" key="3">
    <source>
        <dbReference type="ARBA" id="ARBA00023015"/>
    </source>
</evidence>
<dbReference type="GO" id="GO:0045893">
    <property type="term" value="P:positive regulation of DNA-templated transcription"/>
    <property type="evidence" value="ECO:0007669"/>
    <property type="project" value="UniProtKB-ARBA"/>
</dbReference>
<dbReference type="SMART" id="SM00523">
    <property type="entry name" value="DWA"/>
    <property type="match status" value="1"/>
</dbReference>
<keyword evidence="7" id="KW-0539">Nucleus</keyword>
<keyword evidence="9" id="KW-1185">Reference proteome</keyword>
<keyword evidence="5" id="KW-0010">Activator</keyword>
<keyword evidence="3" id="KW-0805">Transcription regulation</keyword>
<comment type="subcellular location">
    <subcellularLocation>
        <location evidence="1">Nucleus</location>
    </subcellularLocation>
</comment>